<sequence length="561" mass="64277">MRTLILVSLLVVQTVFSQNPYPSDVFGDPLDVPIILAGSFGELRSNHFHAGLDIKTQQQEGLKVYAIESGYISRIKVQHYGYGKALYLTHPNGYTSVYAHLQKMAPEIEAFLKEKQYKNETYEIDLYLEPSELKIEKGQVIAYSGNTGSSGGPHLHFEIRDLAQKPINPLYFGYDVQDTEPPRILDLYVYPYSDNAIVNGANHKIPLRIDKNEDGSFIAEKVYAQGALGFGINTYDRQDLAYNKNGAYKVAMQVNGSPYFSYEFETFSFGESRYINTLIDYNHYEAEGERIQKIFLEPYNKLSIYRDNENNGIIEVIENNTYNVILQVTDFHGNRSEITIPVEGRKQELKRQKETVKTPYYVIAGRDNLYQLEGASIFFDKGTFYHDFYADLGIEEETVKVAHPGIPVKSAYTLTLEGNGIPEEQKDQYFIAHIDDRGRTFYENTYRKGNTYSTRTSSLGNFKLVRDSVAPDVRAGNFREGQVLSNFRYLRLYIKDDLSGIDTYEAKIDGQWVLMEYEYKKGSLTFNFEDLEFEGGKHELEVKVTDNVGNSTTFNTSFYRN</sequence>
<dbReference type="InterPro" id="IPR016047">
    <property type="entry name" value="M23ase_b-sheet_dom"/>
</dbReference>
<comment type="caution">
    <text evidence="3">The sequence shown here is derived from an EMBL/GenBank/DDBJ whole genome shotgun (WGS) entry which is preliminary data.</text>
</comment>
<keyword evidence="1" id="KW-0732">Signal</keyword>
<evidence type="ECO:0000259" key="2">
    <source>
        <dbReference type="Pfam" id="PF01551"/>
    </source>
</evidence>
<evidence type="ECO:0000313" key="3">
    <source>
        <dbReference type="EMBL" id="THD66531.1"/>
    </source>
</evidence>
<dbReference type="CDD" id="cd12797">
    <property type="entry name" value="M23_peptidase"/>
    <property type="match status" value="1"/>
</dbReference>
<dbReference type="Pfam" id="PF01551">
    <property type="entry name" value="Peptidase_M23"/>
    <property type="match status" value="2"/>
</dbReference>
<evidence type="ECO:0000313" key="4">
    <source>
        <dbReference type="Proteomes" id="UP000305939"/>
    </source>
</evidence>
<dbReference type="PANTHER" id="PTHR21666">
    <property type="entry name" value="PEPTIDASE-RELATED"/>
    <property type="match status" value="1"/>
</dbReference>
<dbReference type="InterPro" id="IPR011055">
    <property type="entry name" value="Dup_hybrid_motif"/>
</dbReference>
<dbReference type="AlphaFoldDB" id="A0A4S3LZF6"/>
<feature type="domain" description="M23ase beta-sheet core" evidence="2">
    <location>
        <begin position="134"/>
        <end position="169"/>
    </location>
</feature>
<dbReference type="OrthoDB" id="9810477at2"/>
<organism evidence="3 4">
    <name type="scientific">Robertkochia marina</name>
    <dbReference type="NCBI Taxonomy" id="1227945"/>
    <lineage>
        <taxon>Bacteria</taxon>
        <taxon>Pseudomonadati</taxon>
        <taxon>Bacteroidota</taxon>
        <taxon>Flavobacteriia</taxon>
        <taxon>Flavobacteriales</taxon>
        <taxon>Flavobacteriaceae</taxon>
        <taxon>Robertkochia</taxon>
    </lineage>
</organism>
<reference evidence="3 4" key="1">
    <citation type="submission" date="2019-04" db="EMBL/GenBank/DDBJ databases">
        <title>Draft genome sequence of Robertkochia marina CC-AMO-30D.</title>
        <authorList>
            <person name="Hameed A."/>
            <person name="Lin S.-Y."/>
            <person name="Shahina M."/>
            <person name="Lai W.-A."/>
            <person name="Young C.-C."/>
        </authorList>
    </citation>
    <scope>NUCLEOTIDE SEQUENCE [LARGE SCALE GENOMIC DNA]</scope>
    <source>
        <strain evidence="3 4">CC-AMO-30D</strain>
    </source>
</reference>
<dbReference type="PANTHER" id="PTHR21666:SF289">
    <property type="entry name" value="L-ALA--D-GLU ENDOPEPTIDASE"/>
    <property type="match status" value="1"/>
</dbReference>
<proteinExistence type="predicted"/>
<name>A0A4S3LZF6_9FLAO</name>
<dbReference type="Proteomes" id="UP000305939">
    <property type="component" value="Unassembled WGS sequence"/>
</dbReference>
<protein>
    <submittedName>
        <fullName evidence="3">M23 family metallopeptidase</fullName>
    </submittedName>
</protein>
<dbReference type="InterPro" id="IPR050570">
    <property type="entry name" value="Cell_wall_metabolism_enzyme"/>
</dbReference>
<keyword evidence="4" id="KW-1185">Reference proteome</keyword>
<feature type="domain" description="M23ase beta-sheet core" evidence="2">
    <location>
        <begin position="48"/>
        <end position="106"/>
    </location>
</feature>
<dbReference type="GO" id="GO:0004222">
    <property type="term" value="F:metalloendopeptidase activity"/>
    <property type="evidence" value="ECO:0007669"/>
    <property type="project" value="TreeGrafter"/>
</dbReference>
<evidence type="ECO:0000256" key="1">
    <source>
        <dbReference type="ARBA" id="ARBA00022729"/>
    </source>
</evidence>
<dbReference type="Gene3D" id="2.70.70.10">
    <property type="entry name" value="Glucose Permease (Domain IIA)"/>
    <property type="match status" value="1"/>
</dbReference>
<gene>
    <name evidence="3" type="ORF">E7Z59_12100</name>
</gene>
<dbReference type="SUPFAM" id="SSF51261">
    <property type="entry name" value="Duplicated hybrid motif"/>
    <property type="match status" value="1"/>
</dbReference>
<dbReference type="EMBL" id="SSMC01000003">
    <property type="protein sequence ID" value="THD66531.1"/>
    <property type="molecule type" value="Genomic_DNA"/>
</dbReference>
<accession>A0A4S3LZF6</accession>
<dbReference type="RefSeq" id="WP_136336603.1">
    <property type="nucleotide sequence ID" value="NZ_QXMP01000003.1"/>
</dbReference>